<feature type="region of interest" description="Disordered" evidence="1">
    <location>
        <begin position="634"/>
        <end position="683"/>
    </location>
</feature>
<feature type="compositionally biased region" description="Acidic residues" evidence="1">
    <location>
        <begin position="422"/>
        <end position="431"/>
    </location>
</feature>
<feature type="compositionally biased region" description="Low complexity" evidence="1">
    <location>
        <begin position="121"/>
        <end position="136"/>
    </location>
</feature>
<feature type="compositionally biased region" description="Basic and acidic residues" evidence="1">
    <location>
        <begin position="673"/>
        <end position="683"/>
    </location>
</feature>
<sequence>MGKGYKRKTRWRTLNIADCPSAPPGDDDDEDSSRKPRENSTKNTTQSTHKSSHSRSSDQKNGTTENGVANRNSGGTSPSRSSQPKIIFDENEYTRITTPRQDVLFKKGYLARKKVWSGNNASTSATPSTTESQSASHSTADLLTPADGSETTEDPQLLDYRENGLEELSNAEQTVQMSYGTFYDHASGYYYEYPVMVVGPPMPGPPMHNLLAAMPCEAVPLRPIEWVNPAFVPKYEQNYCLVDYQNPQVDHQLPATIDENGVAPAAAEYTNGDEPVENGNGSASWPESTAGEEPVNGDEQQLSQSLSAEDQPQDPPQEPQNYEPVVVDGSFPNEPCLETVLAQQLHVSHVGPPVPQPYMYPGHYMFGPALINVNGMTMQNGPMMRTSEMNATTAFTRRRKKKKLSRRKLRRPLGLDNSENCGQEEEEDYSSEADNNGVQVSSCLNNSFVPTSSRPLNPNCKEFEFKPAKNSSPITSNNSSVASDLKQNSIDLTLNSKPTTPESNSITPTESPAIVTNIEYATEAIANESAQKNGLANGKINGNGNNEIHETEIGIEATCAEFNDIIDKLEDNSTDYSILIQDPVDSIVPNGNEDCDRLSNGTVKSGTNDSNETTPVIQLLSNANAKAKAKVKAKAKAKAKENLPKNNVPKNNKKYNNKSTKLVREPTPGPDNNNHHFEEEHPSTSELETDLETHVEGVPMGIDAIEAQLNADTSNEDSGFESQTRFSSNHPITDAVTQWLRRANSPELFVTVNCSNNNNEDSEMEDDELDDSEPPKNLQGNPMPALSANSNANDVKSLRLASCGEFASKKAKSRSKSKKTFCNAKQRKKKTNAIKLLLGNNSCKEPIGTCEFTEKDSDAGMRVANNSRIINMDNKEVLDGESSPEVDVQRINVDLVKTFQQGEIVVSIDGKLLSTTICGATVINNIDDDDDNNNNNNNNNKEENFRQSVDRINSIGSIEEPDMLEFWESEKLQPFVVNNNDDNNDGEKKKDDSKSCIKVDPVSLDIVRKYYRLARGSVQSISSVEDGISDLNESKSNLGEAEGLEKNSQKRLPIDEAIEVYESCYTGKPPSLIFNSNLYSGRFNNYGYGRHEKPIPCRTTCCIVQ</sequence>
<reference evidence="2" key="1">
    <citation type="submission" date="2021-04" db="EMBL/GenBank/DDBJ databases">
        <authorList>
            <person name="Chebbi M.A.C M."/>
        </authorList>
    </citation>
    <scope>NUCLEOTIDE SEQUENCE</scope>
</reference>
<feature type="compositionally biased region" description="Acidic residues" evidence="1">
    <location>
        <begin position="760"/>
        <end position="772"/>
    </location>
</feature>
<accession>A0A8J2EDP0</accession>
<evidence type="ECO:0000256" key="1">
    <source>
        <dbReference type="SAM" id="MobiDB-lite"/>
    </source>
</evidence>
<dbReference type="AlphaFoldDB" id="A0A8J2EDP0"/>
<comment type="caution">
    <text evidence="2">The sequence shown here is derived from an EMBL/GenBank/DDBJ whole genome shotgun (WGS) entry which is preliminary data.</text>
</comment>
<evidence type="ECO:0000313" key="3">
    <source>
        <dbReference type="Proteomes" id="UP000786811"/>
    </source>
</evidence>
<feature type="region of interest" description="Disordered" evidence="1">
    <location>
        <begin position="924"/>
        <end position="948"/>
    </location>
</feature>
<dbReference type="EMBL" id="CAJNRD030001117">
    <property type="protein sequence ID" value="CAG5076524.1"/>
    <property type="molecule type" value="Genomic_DNA"/>
</dbReference>
<feature type="region of interest" description="Disordered" evidence="1">
    <location>
        <begin position="449"/>
        <end position="483"/>
    </location>
</feature>
<feature type="compositionally biased region" description="Polar residues" evidence="1">
    <location>
        <begin position="298"/>
        <end position="308"/>
    </location>
</feature>
<organism evidence="2 3">
    <name type="scientific">Cotesia congregata</name>
    <name type="common">Parasitoid wasp</name>
    <name type="synonym">Apanteles congregatus</name>
    <dbReference type="NCBI Taxonomy" id="51543"/>
    <lineage>
        <taxon>Eukaryota</taxon>
        <taxon>Metazoa</taxon>
        <taxon>Ecdysozoa</taxon>
        <taxon>Arthropoda</taxon>
        <taxon>Hexapoda</taxon>
        <taxon>Insecta</taxon>
        <taxon>Pterygota</taxon>
        <taxon>Neoptera</taxon>
        <taxon>Endopterygota</taxon>
        <taxon>Hymenoptera</taxon>
        <taxon>Apocrita</taxon>
        <taxon>Ichneumonoidea</taxon>
        <taxon>Braconidae</taxon>
        <taxon>Microgastrinae</taxon>
        <taxon>Cotesia</taxon>
    </lineage>
</organism>
<feature type="compositionally biased region" description="Basic residues" evidence="1">
    <location>
        <begin position="1"/>
        <end position="11"/>
    </location>
</feature>
<feature type="region of interest" description="Disordered" evidence="1">
    <location>
        <begin position="118"/>
        <end position="154"/>
    </location>
</feature>
<feature type="compositionally biased region" description="Polar residues" evidence="1">
    <location>
        <begin position="59"/>
        <end position="84"/>
    </location>
</feature>
<evidence type="ECO:0000313" key="2">
    <source>
        <dbReference type="EMBL" id="CAG5076524.1"/>
    </source>
</evidence>
<keyword evidence="3" id="KW-1185">Reference proteome</keyword>
<feature type="compositionally biased region" description="Polar residues" evidence="1">
    <location>
        <begin position="469"/>
        <end position="483"/>
    </location>
</feature>
<feature type="region of interest" description="Disordered" evidence="1">
    <location>
        <begin position="269"/>
        <end position="327"/>
    </location>
</feature>
<protein>
    <submittedName>
        <fullName evidence="2">Uncharacterized protein</fullName>
    </submittedName>
</protein>
<feature type="region of interest" description="Disordered" evidence="1">
    <location>
        <begin position="393"/>
        <end position="435"/>
    </location>
</feature>
<name>A0A8J2EDP0_COTCN</name>
<gene>
    <name evidence="2" type="ORF">HICCMSTLAB_LOCUS2210</name>
</gene>
<dbReference type="Proteomes" id="UP000786811">
    <property type="component" value="Unassembled WGS sequence"/>
</dbReference>
<feature type="region of interest" description="Disordered" evidence="1">
    <location>
        <begin position="1"/>
        <end position="94"/>
    </location>
</feature>
<feature type="region of interest" description="Disordered" evidence="1">
    <location>
        <begin position="753"/>
        <end position="790"/>
    </location>
</feature>
<dbReference type="OrthoDB" id="8197936at2759"/>
<proteinExistence type="predicted"/>
<feature type="compositionally biased region" description="Basic residues" evidence="1">
    <location>
        <begin position="396"/>
        <end position="411"/>
    </location>
</feature>